<dbReference type="Gene3D" id="1.25.40.10">
    <property type="entry name" value="Tetratricopeptide repeat domain"/>
    <property type="match status" value="2"/>
</dbReference>
<feature type="signal peptide" evidence="2">
    <location>
        <begin position="1"/>
        <end position="30"/>
    </location>
</feature>
<proteinExistence type="predicted"/>
<organism evidence="4 5">
    <name type="scientific">Oryzomicrobium terrae</name>
    <dbReference type="NCBI Taxonomy" id="1735038"/>
    <lineage>
        <taxon>Bacteria</taxon>
        <taxon>Pseudomonadati</taxon>
        <taxon>Pseudomonadota</taxon>
        <taxon>Betaproteobacteria</taxon>
        <taxon>Rhodocyclales</taxon>
        <taxon>Rhodocyclaceae</taxon>
        <taxon>Oryzomicrobium</taxon>
    </lineage>
</organism>
<feature type="chain" id="PRO_5022714159" description="CHAT domain-containing protein" evidence="2">
    <location>
        <begin position="31"/>
        <end position="1047"/>
    </location>
</feature>
<evidence type="ECO:0000256" key="2">
    <source>
        <dbReference type="SAM" id="SignalP"/>
    </source>
</evidence>
<evidence type="ECO:0000259" key="3">
    <source>
        <dbReference type="Pfam" id="PF12770"/>
    </source>
</evidence>
<name>A0A5C1E7N5_9RHOO</name>
<dbReference type="RefSeq" id="WP_054622435.1">
    <property type="nucleotide sequence ID" value="NZ_CP022579.1"/>
</dbReference>
<evidence type="ECO:0000256" key="1">
    <source>
        <dbReference type="SAM" id="Coils"/>
    </source>
</evidence>
<keyword evidence="5" id="KW-1185">Reference proteome</keyword>
<dbReference type="InterPro" id="IPR011990">
    <property type="entry name" value="TPR-like_helical_dom_sf"/>
</dbReference>
<protein>
    <recommendedName>
        <fullName evidence="3">CHAT domain-containing protein</fullName>
    </recommendedName>
</protein>
<dbReference type="Pfam" id="PF13424">
    <property type="entry name" value="TPR_12"/>
    <property type="match status" value="1"/>
</dbReference>
<accession>A0A5C1E7N5</accession>
<reference evidence="4 5" key="1">
    <citation type="submission" date="2017-07" db="EMBL/GenBank/DDBJ databases">
        <title>Complete genome sequence of Oryzomicrobium terrae TPP412.</title>
        <authorList>
            <person name="Chiu L.-W."/>
            <person name="Lo K.-J."/>
            <person name="Tsai Y.-M."/>
            <person name="Lin S.-S."/>
            <person name="Kuo C.-H."/>
            <person name="Liu C.-T."/>
        </authorList>
    </citation>
    <scope>NUCLEOTIDE SEQUENCE [LARGE SCALE GENOMIC DNA]</scope>
    <source>
        <strain evidence="4 5">TPP412</strain>
    </source>
</reference>
<dbReference type="PANTHER" id="PTHR10098:SF108">
    <property type="entry name" value="TETRATRICOPEPTIDE REPEAT PROTEIN 28"/>
    <property type="match status" value="1"/>
</dbReference>
<dbReference type="Proteomes" id="UP000323671">
    <property type="component" value="Chromosome"/>
</dbReference>
<feature type="coiled-coil region" evidence="1">
    <location>
        <begin position="549"/>
        <end position="606"/>
    </location>
</feature>
<dbReference type="InterPro" id="IPR024983">
    <property type="entry name" value="CHAT_dom"/>
</dbReference>
<evidence type="ECO:0000313" key="5">
    <source>
        <dbReference type="Proteomes" id="UP000323671"/>
    </source>
</evidence>
<keyword evidence="1" id="KW-0175">Coiled coil</keyword>
<dbReference type="Pfam" id="PF12770">
    <property type="entry name" value="CHAT"/>
    <property type="match status" value="1"/>
</dbReference>
<keyword evidence="2" id="KW-0732">Signal</keyword>
<dbReference type="EMBL" id="CP022579">
    <property type="protein sequence ID" value="QEL64599.1"/>
    <property type="molecule type" value="Genomic_DNA"/>
</dbReference>
<dbReference type="PANTHER" id="PTHR10098">
    <property type="entry name" value="RAPSYN-RELATED"/>
    <property type="match status" value="1"/>
</dbReference>
<dbReference type="AlphaFoldDB" id="A0A5C1E7N5"/>
<gene>
    <name evidence="4" type="ORF">OTERR_11230</name>
</gene>
<dbReference type="InterPro" id="IPR019734">
    <property type="entry name" value="TPR_rpt"/>
</dbReference>
<feature type="domain" description="CHAT" evidence="3">
    <location>
        <begin position="699"/>
        <end position="1047"/>
    </location>
</feature>
<dbReference type="SMART" id="SM00028">
    <property type="entry name" value="TPR"/>
    <property type="match status" value="4"/>
</dbReference>
<sequence length="1047" mass="112709">MAAHQFKRRIVPACLVLGIALGQWAPATRAADAPLASDELKLTLPPRTIEDITRLLDHYKPDPAVAAQALRAADAPPPATADRTALFEFYWQRGRAAGQVGRIRQQIEDLRQARELAAPGSPGHLRALRELGAAESAGGNLLTALRYCEEAIRANQNQKGKLTGAYQLAAHLLTRLGDFDGARARLRDLDDVLALLKRTRNWPNYGHAWTANYERARGELFVAEGRFVEAERAYRQALKENELFFTTLPEVSSVEQDLPSRNSVLQAREAIKRNLAGTLLSQGRTTEAEIWARQALRDSLERVGRDSIDTARDLRLLAAIIAEEGRYAEATRLAQASLEAFESAGTAPDSLTLADGRRVLGSALVAQGRYPEAIAVFDAMRAGIASDPDLLAKADSGDLDWVLALLRTGKAPGAERMAATMLATASRKFGDNAARTAEVRGFHAMALAALGDHARAFAAFSQAVPVLLDQARSDSEAETGSLKRQRRLLLVLESYLHLLGQLPQTPHNLPPGFDIAAESFRLADIARSSGVQRALTASAARARIDDPVLADLARQEQDAQRRVNSLNNLLTQLLSAPPDQQLPKIQDNIRSDIATLRRQREGYRQEIVKRFPDYAQLVDPKPVTLEEARRRLHPGEVLVAWYFGEEGGQVWALPAQGQARFAPVALSRRAMAGEVATLRRALDPAASTIEEIPAFDVAAAYRLYQHLLQPVQAAWQGAQVILAVPHGELGQLPLSVLLTDAAPQPAKSGVPFAGYRDLPWLAKQAAIAQLPSVTALASLRALKPGPAQRRPFIGFGDPLFSTEQARLAAAAPAAGMATRGVPLKRRNTPKTSGVDSAELAQLPRLPDTGSEIREIAQVLGAAGDGDIYLQSRASEQSVLAADLANRRVVMFATHGLVPGDLNGLDEPALALSAPEVSGGQGDGLLTLDEILGLKLNADWVVLSACNTAAGDGNGAEAVSGLGRAFFYAGARALLVSNWPVETVAARLIMTDLFKRQVHTPGLAKAEALRQAMAALRDGPGSVDAKTGKTNFSYAHPLFWAPFVVVGD</sequence>
<evidence type="ECO:0000313" key="4">
    <source>
        <dbReference type="EMBL" id="QEL64599.1"/>
    </source>
</evidence>
<dbReference type="KEGG" id="otr:OTERR_11230"/>
<dbReference type="SUPFAM" id="SSF48452">
    <property type="entry name" value="TPR-like"/>
    <property type="match status" value="3"/>
</dbReference>